<keyword evidence="10" id="KW-0347">Helicase</keyword>
<evidence type="ECO:0000256" key="6">
    <source>
        <dbReference type="ARBA" id="ARBA00022723"/>
    </source>
</evidence>
<dbReference type="InterPro" id="IPR025283">
    <property type="entry name" value="DUF4042"/>
</dbReference>
<evidence type="ECO:0000313" key="19">
    <source>
        <dbReference type="EMBL" id="PSC73280.1"/>
    </source>
</evidence>
<dbReference type="Pfam" id="PF17207">
    <property type="entry name" value="MCM_OB"/>
    <property type="match status" value="1"/>
</dbReference>
<dbReference type="Pfam" id="PF00493">
    <property type="entry name" value="MCM"/>
    <property type="match status" value="1"/>
</dbReference>
<keyword evidence="11" id="KW-0862">Zinc</keyword>
<evidence type="ECO:0000256" key="16">
    <source>
        <dbReference type="ARBA" id="ARBA00047995"/>
    </source>
</evidence>
<dbReference type="Gene3D" id="3.30.1640.10">
    <property type="entry name" value="mini-chromosome maintenance (MCM) complex, chain A, domain 1"/>
    <property type="match status" value="1"/>
</dbReference>
<evidence type="ECO:0000256" key="10">
    <source>
        <dbReference type="ARBA" id="ARBA00022806"/>
    </source>
</evidence>
<dbReference type="Pfam" id="PF13251">
    <property type="entry name" value="DUF4042"/>
    <property type="match status" value="1"/>
</dbReference>
<dbReference type="Pfam" id="PF14551">
    <property type="entry name" value="MCM_N"/>
    <property type="match status" value="1"/>
</dbReference>
<dbReference type="Pfam" id="PF12619">
    <property type="entry name" value="MCM2_N"/>
    <property type="match status" value="1"/>
</dbReference>
<dbReference type="GO" id="GO:0042555">
    <property type="term" value="C:MCM complex"/>
    <property type="evidence" value="ECO:0007669"/>
    <property type="project" value="InterPro"/>
</dbReference>
<dbReference type="PROSITE" id="PS00847">
    <property type="entry name" value="MCM_1"/>
    <property type="match status" value="1"/>
</dbReference>
<keyword evidence="8" id="KW-0863">Zinc-finger</keyword>
<keyword evidence="7" id="KW-0547">Nucleotide-binding</keyword>
<name>A0A2P6VGR3_9CHLO</name>
<feature type="region of interest" description="Disordered" evidence="17">
    <location>
        <begin position="1"/>
        <end position="37"/>
    </location>
</feature>
<comment type="similarity">
    <text evidence="2">Belongs to the MCM family.</text>
</comment>
<dbReference type="SUPFAM" id="SSF50249">
    <property type="entry name" value="Nucleic acid-binding proteins"/>
    <property type="match status" value="1"/>
</dbReference>
<dbReference type="Proteomes" id="UP000239649">
    <property type="component" value="Unassembled WGS sequence"/>
</dbReference>
<dbReference type="InterPro" id="IPR041562">
    <property type="entry name" value="MCM_lid"/>
</dbReference>
<dbReference type="Gene3D" id="3.40.50.300">
    <property type="entry name" value="P-loop containing nucleotide triphosphate hydrolases"/>
    <property type="match status" value="1"/>
</dbReference>
<evidence type="ECO:0000256" key="17">
    <source>
        <dbReference type="SAM" id="MobiDB-lite"/>
    </source>
</evidence>
<keyword evidence="15" id="KW-0131">Cell cycle</keyword>
<evidence type="ECO:0000259" key="18">
    <source>
        <dbReference type="PROSITE" id="PS50051"/>
    </source>
</evidence>
<dbReference type="GO" id="GO:0005634">
    <property type="term" value="C:nucleus"/>
    <property type="evidence" value="ECO:0007669"/>
    <property type="project" value="UniProtKB-SubCell"/>
</dbReference>
<keyword evidence="5" id="KW-0235">DNA replication</keyword>
<evidence type="ECO:0000256" key="1">
    <source>
        <dbReference type="ARBA" id="ARBA00004123"/>
    </source>
</evidence>
<dbReference type="PRINTS" id="PR01657">
    <property type="entry name" value="MCMFAMILY"/>
</dbReference>
<comment type="caution">
    <text evidence="19">The sequence shown here is derived from an EMBL/GenBank/DDBJ whole genome shotgun (WGS) entry which is preliminary data.</text>
</comment>
<evidence type="ECO:0000256" key="5">
    <source>
        <dbReference type="ARBA" id="ARBA00022705"/>
    </source>
</evidence>
<dbReference type="Pfam" id="PF23669">
    <property type="entry name" value="WHD_MCM2"/>
    <property type="match status" value="1"/>
</dbReference>
<dbReference type="GO" id="GO:0017116">
    <property type="term" value="F:single-stranded DNA helicase activity"/>
    <property type="evidence" value="ECO:0007669"/>
    <property type="project" value="TreeGrafter"/>
</dbReference>
<feature type="compositionally biased region" description="Acidic residues" evidence="17">
    <location>
        <begin position="25"/>
        <end position="37"/>
    </location>
</feature>
<keyword evidence="20" id="KW-1185">Reference proteome</keyword>
<dbReference type="Gene3D" id="1.25.10.10">
    <property type="entry name" value="Leucine-rich Repeat Variant"/>
    <property type="match status" value="1"/>
</dbReference>
<evidence type="ECO:0000313" key="20">
    <source>
        <dbReference type="Proteomes" id="UP000239649"/>
    </source>
</evidence>
<dbReference type="PRINTS" id="PR01658">
    <property type="entry name" value="MCMPROTEIN2"/>
</dbReference>
<dbReference type="InterPro" id="IPR011989">
    <property type="entry name" value="ARM-like"/>
</dbReference>
<keyword evidence="9" id="KW-0378">Hydrolase</keyword>
<dbReference type="GO" id="GO:0016887">
    <property type="term" value="F:ATP hydrolysis activity"/>
    <property type="evidence" value="ECO:0007669"/>
    <property type="project" value="RHEA"/>
</dbReference>
<dbReference type="PANTHER" id="PTHR11630">
    <property type="entry name" value="DNA REPLICATION LICENSING FACTOR MCM FAMILY MEMBER"/>
    <property type="match status" value="1"/>
</dbReference>
<dbReference type="InterPro" id="IPR012340">
    <property type="entry name" value="NA-bd_OB-fold"/>
</dbReference>
<dbReference type="SMART" id="SM00350">
    <property type="entry name" value="MCM"/>
    <property type="match status" value="1"/>
</dbReference>
<comment type="catalytic activity">
    <reaction evidence="16">
        <text>ATP + H2O = ADP + phosphate + H(+)</text>
        <dbReference type="Rhea" id="RHEA:13065"/>
        <dbReference type="ChEBI" id="CHEBI:15377"/>
        <dbReference type="ChEBI" id="CHEBI:15378"/>
        <dbReference type="ChEBI" id="CHEBI:30616"/>
        <dbReference type="ChEBI" id="CHEBI:43474"/>
        <dbReference type="ChEBI" id="CHEBI:456216"/>
        <dbReference type="EC" id="3.6.4.12"/>
    </reaction>
</comment>
<dbReference type="InterPro" id="IPR008045">
    <property type="entry name" value="MCM2"/>
</dbReference>
<feature type="region of interest" description="Disordered" evidence="17">
    <location>
        <begin position="100"/>
        <end position="129"/>
    </location>
</feature>
<dbReference type="GO" id="GO:0000727">
    <property type="term" value="P:double-strand break repair via break-induced replication"/>
    <property type="evidence" value="ECO:0007669"/>
    <property type="project" value="TreeGrafter"/>
</dbReference>
<dbReference type="InterPro" id="IPR018525">
    <property type="entry name" value="MCM_CS"/>
</dbReference>
<dbReference type="PROSITE" id="PS50051">
    <property type="entry name" value="MCM_2"/>
    <property type="match status" value="1"/>
</dbReference>
<gene>
    <name evidence="19" type="ORF">C2E20_3454</name>
</gene>
<evidence type="ECO:0000256" key="3">
    <source>
        <dbReference type="ARBA" id="ARBA00012551"/>
    </source>
</evidence>
<comment type="subcellular location">
    <subcellularLocation>
        <location evidence="1">Nucleus</location>
    </subcellularLocation>
</comment>
<dbReference type="FunFam" id="3.40.50.300:FF:000138">
    <property type="entry name" value="DNA helicase"/>
    <property type="match status" value="1"/>
</dbReference>
<evidence type="ECO:0000256" key="13">
    <source>
        <dbReference type="ARBA" id="ARBA00023125"/>
    </source>
</evidence>
<keyword evidence="14" id="KW-0539">Nucleus</keyword>
<dbReference type="GO" id="GO:0043138">
    <property type="term" value="F:3'-5' DNA helicase activity"/>
    <property type="evidence" value="ECO:0007669"/>
    <property type="project" value="TreeGrafter"/>
</dbReference>
<reference evidence="19 20" key="1">
    <citation type="journal article" date="2018" name="Plant J.">
        <title>Genome sequences of Chlorella sorokiniana UTEX 1602 and Micractinium conductrix SAG 241.80: implications to maltose excretion by a green alga.</title>
        <authorList>
            <person name="Arriola M.B."/>
            <person name="Velmurugan N."/>
            <person name="Zhang Y."/>
            <person name="Plunkett M.H."/>
            <person name="Hondzo H."/>
            <person name="Barney B.M."/>
        </authorList>
    </citation>
    <scope>NUCLEOTIDE SEQUENCE [LARGE SCALE GENOMIC DNA]</scope>
    <source>
        <strain evidence="19 20">SAG 241.80</strain>
    </source>
</reference>
<proteinExistence type="inferred from homology"/>
<feature type="compositionally biased region" description="Low complexity" evidence="17">
    <location>
        <begin position="1123"/>
        <end position="1144"/>
    </location>
</feature>
<dbReference type="InterPro" id="IPR059098">
    <property type="entry name" value="WHD_MCM2"/>
</dbReference>
<keyword evidence="6" id="KW-0479">Metal-binding</keyword>
<evidence type="ECO:0000256" key="11">
    <source>
        <dbReference type="ARBA" id="ARBA00022833"/>
    </source>
</evidence>
<dbReference type="GO" id="GO:0008270">
    <property type="term" value="F:zinc ion binding"/>
    <property type="evidence" value="ECO:0007669"/>
    <property type="project" value="UniProtKB-KW"/>
</dbReference>
<dbReference type="Gene3D" id="2.40.50.140">
    <property type="entry name" value="Nucleic acid-binding proteins"/>
    <property type="match status" value="1"/>
</dbReference>
<dbReference type="PANTHER" id="PTHR11630:SF44">
    <property type="entry name" value="DNA REPLICATION LICENSING FACTOR MCM2"/>
    <property type="match status" value="1"/>
</dbReference>
<dbReference type="InterPro" id="IPR031327">
    <property type="entry name" value="MCM"/>
</dbReference>
<dbReference type="GO" id="GO:0005524">
    <property type="term" value="F:ATP binding"/>
    <property type="evidence" value="ECO:0007669"/>
    <property type="project" value="UniProtKB-KW"/>
</dbReference>
<dbReference type="InterPro" id="IPR033762">
    <property type="entry name" value="MCM_OB"/>
</dbReference>
<evidence type="ECO:0000256" key="7">
    <source>
        <dbReference type="ARBA" id="ARBA00022741"/>
    </source>
</evidence>
<dbReference type="STRING" id="554055.A0A2P6VGR3"/>
<dbReference type="SUPFAM" id="SSF52540">
    <property type="entry name" value="P-loop containing nucleoside triphosphate hydrolases"/>
    <property type="match status" value="1"/>
</dbReference>
<evidence type="ECO:0000256" key="15">
    <source>
        <dbReference type="ARBA" id="ARBA00023306"/>
    </source>
</evidence>
<dbReference type="Pfam" id="PF17855">
    <property type="entry name" value="MCM_lid"/>
    <property type="match status" value="1"/>
</dbReference>
<evidence type="ECO:0000256" key="8">
    <source>
        <dbReference type="ARBA" id="ARBA00022771"/>
    </source>
</evidence>
<dbReference type="InterPro" id="IPR001208">
    <property type="entry name" value="MCM_dom"/>
</dbReference>
<dbReference type="InterPro" id="IPR027417">
    <property type="entry name" value="P-loop_NTPase"/>
</dbReference>
<protein>
    <recommendedName>
        <fullName evidence="4">DNA replication licensing factor MCM2</fullName>
        <ecNumber evidence="3">3.6.4.12</ecNumber>
    </recommendedName>
</protein>
<dbReference type="EMBL" id="LHPF02000007">
    <property type="protein sequence ID" value="PSC73280.1"/>
    <property type="molecule type" value="Genomic_DNA"/>
</dbReference>
<dbReference type="OrthoDB" id="844at2759"/>
<feature type="region of interest" description="Disordered" evidence="17">
    <location>
        <begin position="1097"/>
        <end position="1210"/>
    </location>
</feature>
<evidence type="ECO:0000256" key="9">
    <source>
        <dbReference type="ARBA" id="ARBA00022801"/>
    </source>
</evidence>
<dbReference type="InterPro" id="IPR016024">
    <property type="entry name" value="ARM-type_fold"/>
</dbReference>
<dbReference type="SUPFAM" id="SSF48371">
    <property type="entry name" value="ARM repeat"/>
    <property type="match status" value="1"/>
</dbReference>
<evidence type="ECO:0000256" key="12">
    <source>
        <dbReference type="ARBA" id="ARBA00022840"/>
    </source>
</evidence>
<dbReference type="InterPro" id="IPR027925">
    <property type="entry name" value="MCM_N"/>
</dbReference>
<feature type="compositionally biased region" description="Gly residues" evidence="17">
    <location>
        <begin position="1097"/>
        <end position="1107"/>
    </location>
</feature>
<keyword evidence="12" id="KW-0067">ATP-binding</keyword>
<dbReference type="EC" id="3.6.4.12" evidence="3"/>
<keyword evidence="13" id="KW-0238">DNA-binding</keyword>
<dbReference type="Gene3D" id="2.20.28.10">
    <property type="match status" value="1"/>
</dbReference>
<dbReference type="GO" id="GO:0003697">
    <property type="term" value="F:single-stranded DNA binding"/>
    <property type="evidence" value="ECO:0007669"/>
    <property type="project" value="TreeGrafter"/>
</dbReference>
<organism evidence="19 20">
    <name type="scientific">Micractinium conductrix</name>
    <dbReference type="NCBI Taxonomy" id="554055"/>
    <lineage>
        <taxon>Eukaryota</taxon>
        <taxon>Viridiplantae</taxon>
        <taxon>Chlorophyta</taxon>
        <taxon>core chlorophytes</taxon>
        <taxon>Trebouxiophyceae</taxon>
        <taxon>Chlorellales</taxon>
        <taxon>Chlorellaceae</taxon>
        <taxon>Chlorella clade</taxon>
        <taxon>Micractinium</taxon>
    </lineage>
</organism>
<feature type="domain" description="MCM C-terminal AAA(+) ATPase" evidence="18">
    <location>
        <begin position="433"/>
        <end position="639"/>
    </location>
</feature>
<evidence type="ECO:0000256" key="2">
    <source>
        <dbReference type="ARBA" id="ARBA00008010"/>
    </source>
</evidence>
<dbReference type="CDD" id="cd17753">
    <property type="entry name" value="MCM2"/>
    <property type="match status" value="1"/>
</dbReference>
<evidence type="ECO:0000256" key="14">
    <source>
        <dbReference type="ARBA" id="ARBA00023242"/>
    </source>
</evidence>
<dbReference type="GO" id="GO:1902975">
    <property type="term" value="P:mitotic DNA replication initiation"/>
    <property type="evidence" value="ECO:0007669"/>
    <property type="project" value="TreeGrafter"/>
</dbReference>
<evidence type="ECO:0000256" key="4">
    <source>
        <dbReference type="ARBA" id="ARBA00018925"/>
    </source>
</evidence>
<sequence>MDPHNEEAVPSDNELDEEPSRAIEGSEDEGEDLLEGMEADYRPMEHLDRYEGDGIDDGFVEDVTEEERFAARLAAERELAQRDVVEGRITGCRRGLPAALEEELDDDERRPRRRRRLEEAQAGDDEDLGEVEIDLDQARGPIREWIAQEPVRREIKRRFARLLRTFTDENGDAVYKQRVRDMVRVNSATLEVNYLDIANTMPVVAIWLADHPREMLPILGETAKEVALEEFEDFSNVQDSVFVRIANIPLQESIRDLRHFHLNQLVRVDGVVTRRTGVYPQLQRTFYDCLKCGAVLGPYFQTGDKEIKLGSCPSCECKGPFSVNVKETIYRNYQMITLQESPGSVPAGRLPRSKQVILLHDLVDGVRPGEEIIVTGIYQHSFEASQNARHGFPVYSVNIEANHVQKKGDQYSAARLTDDDKAEIRALARDPRIGERIIKSIAPSIYGHKNIKHGIALAMFGGQEKHPSATHRLRGDINMLLLGDPGTAKSQFLKYIEKVAHRAVYTTGKGASAVGLTAAVQKDAITGEWTLEGGALVLADRGVCLIDEFDKMNDQDRVSIHEAMEQQSISISKAGIVTSLQARCSVIAAANPTGGRYDSSKTFSENVELTDPILSRFDILCVIKDTVDPVNDEKLAEFVVGSHARSHPDDVAALADANAEGAEADASTSGGDPDMLSQGLLRKYITYAKQTCRPKLQAGDYDKVAQVYAELRRESSVTHGMPIAVRHLESMIRMSEARAAMHLREYVNDDDIDCAIRIMLESFVATQKLSVQKALRKKFRRYLSAQADYAGLVLLKLQECLRDARRVEAITGQIENRDNFVVPVRQLEERCRDLDIHDLQPFFSSPTFAEAGFQLSGQQQAAEGLETRLAALLTAEGRPAFTESLALAKELAGDDRKPTPPAEQQLAACRALARSLPPSLPAASAAQVAALGTGWLAGGNGSTDSAQLQAEAARLLVTLLGTARASLQPPAARALLQQACRALRAAQLRPAAPASAASIELACGCADVLAQLPLWYVQAPKADLASAVAAVTAALEQQASQAAPGGLAEAPAITRLLCKMLRALQALLSEAKKDHGANAASLAPTLQRLFTYGWQQRGGGGASGSGSGTPKRAAGLPAPPTAPSAAAAASPSRSVSSAEPPSASGQASFPSKYRPPHARRSTQGESTGGGGGGSVRRSTQSESGGPPPAQDSSDSESSDAEGGGSERHHAGRVRASALACLQLLAKADPKSLHGSWTALLPVSDAFIASRHGSWCAASRGAGAASVAHLLLHDPHMRVRHAAAATVTTLLEGPAQRAYLAVAEARELERQPVRGFITLSASLGQMLVALHRALLHSIQTEHDPLVLAAALRALGTLLLGAPYHRLPPALPPLCVRALVGCLAGTTPPVGPGALSAEQLPVASACLACLAAVFSSKAAAAAAAEQLLAPAGGAAEAGPCSNAAGEPPGGSGAHLLQLLFAYAACQHPALQLEALMALRGVAQQHVALLQGCWERLLSLGRAGAALPTPPVPQSPRSQQGAADGTVPEKIAQQSVRLPGDYLQATGEAAEAAAAAAAQPAVSSPVAAQLHGGQAAGAAAAAAGAAQGAAEQWQQLADEVLAAAVQHSSALLRAAAHAVIAALSPAAYAALATPLQRQLLAWCCSGMTGDEASPVRAAAAKAVGAVAASPALCALPGGPQQALAALTAGCCDSVLAVRIPAAASLASFCQMLSQAAAAPAAEAGAAVAAAMLPACLQLAVAATGDGDKLRPGSLQAIGSLFALREALPAGQRGVVSERLLGTAAEAVQLCLGSGSARVQWAACEAAGQLLACAPPPAQPHWAPLLLHLSALLRQCPNFRSRGLAAAALRRVGDGGPPPMRSAAALLETAAGVLFEGKPTGFALPAAPSAALQQAQQRPEPTDTGSKAQLEASLVAAVLHLLALLPTAAAYGKGATAAQLASGRLAQLQQLVAQAKADEAFASGEHGAAGSGDFELGRAGSGGFEAGVPVYDLSQAPALLVARAAEGLQVLLQQAS</sequence>
<accession>A0A2P6VGR3</accession>